<evidence type="ECO:0000313" key="2">
    <source>
        <dbReference type="EMBL" id="GJE88213.1"/>
    </source>
</evidence>
<dbReference type="AlphaFoldDB" id="A0A9P3LBL8"/>
<dbReference type="Gene3D" id="3.30.710.10">
    <property type="entry name" value="Potassium Channel Kv1.1, Chain A"/>
    <property type="match status" value="1"/>
</dbReference>
<dbReference type="EMBL" id="BPQB01000008">
    <property type="protein sequence ID" value="GJE88213.1"/>
    <property type="molecule type" value="Genomic_DNA"/>
</dbReference>
<proteinExistence type="predicted"/>
<dbReference type="OrthoDB" id="2800059at2759"/>
<dbReference type="InterPro" id="IPR011333">
    <property type="entry name" value="SKP1/BTB/POZ_sf"/>
</dbReference>
<protein>
    <recommendedName>
        <fullName evidence="4">BTB domain-containing protein</fullName>
    </recommendedName>
</protein>
<evidence type="ECO:0008006" key="4">
    <source>
        <dbReference type="Google" id="ProtNLM"/>
    </source>
</evidence>
<reference evidence="2 3" key="1">
    <citation type="submission" date="2021-08" db="EMBL/GenBank/DDBJ databases">
        <title>Draft Genome Sequence of Phanerochaete sordida strain YK-624.</title>
        <authorList>
            <person name="Mori T."/>
            <person name="Dohra H."/>
            <person name="Suzuki T."/>
            <person name="Kawagishi H."/>
            <person name="Hirai H."/>
        </authorList>
    </citation>
    <scope>NUCLEOTIDE SEQUENCE [LARGE SCALE GENOMIC DNA]</scope>
    <source>
        <strain evidence="2 3">YK-624</strain>
    </source>
</reference>
<evidence type="ECO:0000256" key="1">
    <source>
        <dbReference type="SAM" id="MobiDB-lite"/>
    </source>
</evidence>
<comment type="caution">
    <text evidence="2">The sequence shown here is derived from an EMBL/GenBank/DDBJ whole genome shotgun (WGS) entry which is preliminary data.</text>
</comment>
<dbReference type="CDD" id="cd18186">
    <property type="entry name" value="BTB_POZ_ZBTB_KLHL-like"/>
    <property type="match status" value="1"/>
</dbReference>
<sequence>MPSSPQAGPSRLKQQRTDDSDLGVASTRSVVRDEKVWFDDGNVVVCAAARDGGDGLLYGFRCHASVLAARSPVLKARLELAGADDDMLDGARCIDLNDAWEDVRDLMRMLYGFMSIAFERRCNDTVALIAGSLRLATKYEMDDILLRLVPLLERDWPSRYTEWQRGEVELRRRHEEQKAAARSNNIPFVPDAQQDPAAVVQVAQQARIRSVLPAAFYELCRRDIGDGTAHRPLDASRLSRDDFQRITIGRERIAAAARRLFVDELDRSLLNDRLPLANGERCLRAGQNERNRQPACCRPLYAWWHEVAGRGTPYFSPKDPFVAVTRACAFLLTRDGAGGSLVQVQACATCRRALARLMHAQAQKLWDGLPQVFELNALPI</sequence>
<evidence type="ECO:0000313" key="3">
    <source>
        <dbReference type="Proteomes" id="UP000703269"/>
    </source>
</evidence>
<name>A0A9P3LBL8_9APHY</name>
<gene>
    <name evidence="2" type="ORF">PsYK624_042960</name>
</gene>
<accession>A0A9P3LBL8</accession>
<dbReference type="Proteomes" id="UP000703269">
    <property type="component" value="Unassembled WGS sequence"/>
</dbReference>
<keyword evidence="3" id="KW-1185">Reference proteome</keyword>
<organism evidence="2 3">
    <name type="scientific">Phanerochaete sordida</name>
    <dbReference type="NCBI Taxonomy" id="48140"/>
    <lineage>
        <taxon>Eukaryota</taxon>
        <taxon>Fungi</taxon>
        <taxon>Dikarya</taxon>
        <taxon>Basidiomycota</taxon>
        <taxon>Agaricomycotina</taxon>
        <taxon>Agaricomycetes</taxon>
        <taxon>Polyporales</taxon>
        <taxon>Phanerochaetaceae</taxon>
        <taxon>Phanerochaete</taxon>
    </lineage>
</organism>
<feature type="region of interest" description="Disordered" evidence="1">
    <location>
        <begin position="1"/>
        <end position="25"/>
    </location>
</feature>